<name>A0A1M4MWB2_9RHOB</name>
<dbReference type="RefSeq" id="WP_072702414.1">
    <property type="nucleotide sequence ID" value="NZ_FMJB01000004.1"/>
</dbReference>
<organism evidence="1 2">
    <name type="scientific">Donghicola eburneus</name>
    <dbReference type="NCBI Taxonomy" id="393278"/>
    <lineage>
        <taxon>Bacteria</taxon>
        <taxon>Pseudomonadati</taxon>
        <taxon>Pseudomonadota</taxon>
        <taxon>Alphaproteobacteria</taxon>
        <taxon>Rhodobacterales</taxon>
        <taxon>Roseobacteraceae</taxon>
        <taxon>Donghicola</taxon>
    </lineage>
</organism>
<dbReference type="EMBL" id="FMJB01000004">
    <property type="protein sequence ID" value="SCM65945.1"/>
    <property type="molecule type" value="Genomic_DNA"/>
</dbReference>
<gene>
    <name evidence="1" type="ORF">KARMA_0115</name>
</gene>
<keyword evidence="2" id="KW-1185">Reference proteome</keyword>
<accession>A0A1M4MWB2</accession>
<dbReference type="AlphaFoldDB" id="A0A1M4MWB2"/>
<evidence type="ECO:0000313" key="1">
    <source>
        <dbReference type="EMBL" id="SCM65945.1"/>
    </source>
</evidence>
<sequence length="193" mass="21376">MNNMKSDPKPDPFYGYQGHPVPNRLAALGNPKDKMTVSMTTAFRWFPEHEISGFEKFDDAATAVLCGEADALLVPILCPSLNSLWVRFKHHGSFVDRISPFVYGQFGKGTPASIVLHPAANRFLSQCPIQGPLEHINNNAEAPGRARRMHSALKRTIGFVAPDFVAQHEAPDQIKYVVQGADELPFVILVPRK</sequence>
<evidence type="ECO:0000313" key="2">
    <source>
        <dbReference type="Proteomes" id="UP000184085"/>
    </source>
</evidence>
<dbReference type="Proteomes" id="UP000184085">
    <property type="component" value="Unassembled WGS sequence"/>
</dbReference>
<proteinExistence type="predicted"/>
<reference evidence="2" key="1">
    <citation type="submission" date="2016-09" db="EMBL/GenBank/DDBJ databases">
        <authorList>
            <person name="Wibberg D."/>
        </authorList>
    </citation>
    <scope>NUCLEOTIDE SEQUENCE [LARGE SCALE GENOMIC DNA]</scope>
</reference>
<protein>
    <submittedName>
        <fullName evidence="1">Uncharacterized protein</fullName>
    </submittedName>
</protein>